<dbReference type="InterPro" id="IPR036322">
    <property type="entry name" value="WD40_repeat_dom_sf"/>
</dbReference>
<dbReference type="EMBL" id="LN902842">
    <property type="protein sequence ID" value="CDS42760.1"/>
    <property type="molecule type" value="Genomic_DNA"/>
</dbReference>
<dbReference type="Proteomes" id="UP000017246">
    <property type="component" value="Unassembled WGS sequence"/>
</dbReference>
<reference evidence="7" key="2">
    <citation type="submission" date="2015-11" db="EMBL/GenBank/DDBJ databases">
        <authorList>
            <person name="Zhang Y."/>
            <person name="Guo Z."/>
        </authorList>
    </citation>
    <scope>NUCLEOTIDE SEQUENCE</scope>
</reference>
<protein>
    <submittedName>
        <fullName evidence="7">Concanavalin A lectin glucanase</fullName>
    </submittedName>
</protein>
<dbReference type="InterPro" id="IPR013320">
    <property type="entry name" value="ConA-like_dom_sf"/>
</dbReference>
<feature type="domain" description="EGF-like" evidence="6">
    <location>
        <begin position="1067"/>
        <end position="1105"/>
    </location>
</feature>
<proteinExistence type="predicted"/>
<gene>
    <name evidence="7" type="ORF">EmuJ_001047600</name>
</gene>
<keyword evidence="4" id="KW-1133">Transmembrane helix</keyword>
<dbReference type="OrthoDB" id="6246222at2759"/>
<keyword evidence="5" id="KW-0732">Signal</keyword>
<name>A0A068YKR7_ECHMU</name>
<feature type="disulfide bond" evidence="2">
    <location>
        <begin position="1075"/>
        <end position="1092"/>
    </location>
</feature>
<evidence type="ECO:0000259" key="6">
    <source>
        <dbReference type="PROSITE" id="PS50026"/>
    </source>
</evidence>
<dbReference type="OMA" id="FICWACL"/>
<dbReference type="GO" id="GO:0030246">
    <property type="term" value="F:carbohydrate binding"/>
    <property type="evidence" value="ECO:0007669"/>
    <property type="project" value="UniProtKB-KW"/>
</dbReference>
<dbReference type="InterPro" id="IPR015943">
    <property type="entry name" value="WD40/YVTN_repeat-like_dom_sf"/>
</dbReference>
<keyword evidence="4" id="KW-0812">Transmembrane</keyword>
<evidence type="ECO:0000256" key="1">
    <source>
        <dbReference type="ARBA" id="ARBA00023157"/>
    </source>
</evidence>
<evidence type="ECO:0000256" key="4">
    <source>
        <dbReference type="SAM" id="Phobius"/>
    </source>
</evidence>
<feature type="chain" id="PRO_5009741815" evidence="5">
    <location>
        <begin position="24"/>
        <end position="1992"/>
    </location>
</feature>
<dbReference type="SUPFAM" id="SSF50978">
    <property type="entry name" value="WD40 repeat-like"/>
    <property type="match status" value="1"/>
</dbReference>
<feature type="disulfide bond" evidence="2">
    <location>
        <begin position="1071"/>
        <end position="1081"/>
    </location>
</feature>
<dbReference type="InterPro" id="IPR000742">
    <property type="entry name" value="EGF"/>
</dbReference>
<keyword evidence="2" id="KW-0245">EGF-like domain</keyword>
<evidence type="ECO:0000256" key="3">
    <source>
        <dbReference type="SAM" id="MobiDB-lite"/>
    </source>
</evidence>
<keyword evidence="7" id="KW-0430">Lectin</keyword>
<dbReference type="Gene3D" id="2.130.10.10">
    <property type="entry name" value="YVTN repeat-like/Quinoprotein amine dehydrogenase"/>
    <property type="match status" value="1"/>
</dbReference>
<comment type="caution">
    <text evidence="2">Lacks conserved residue(s) required for the propagation of feature annotation.</text>
</comment>
<reference evidence="7" key="1">
    <citation type="journal article" date="2013" name="Nature">
        <title>The genomes of four tapeworm species reveal adaptations to parasitism.</title>
        <authorList>
            <person name="Tsai I.J."/>
            <person name="Zarowiecki M."/>
            <person name="Holroyd N."/>
            <person name="Garciarrubio A."/>
            <person name="Sanchez-Flores A."/>
            <person name="Brooks K.L."/>
            <person name="Tracey A."/>
            <person name="Bobes R.J."/>
            <person name="Fragoso G."/>
            <person name="Sciutto E."/>
            <person name="Aslett M."/>
            <person name="Beasley H."/>
            <person name="Bennett H.M."/>
            <person name="Cai J."/>
            <person name="Camicia F."/>
            <person name="Clark R."/>
            <person name="Cucher M."/>
            <person name="De Silva N."/>
            <person name="Day T.A."/>
            <person name="Deplazes P."/>
            <person name="Estrada K."/>
            <person name="Fernandez C."/>
            <person name="Holland P.W."/>
            <person name="Hou J."/>
            <person name="Hu S."/>
            <person name="Huckvale T."/>
            <person name="Hung S.S."/>
            <person name="Kamenetzky L."/>
            <person name="Keane J.A."/>
            <person name="Kiss F."/>
            <person name="Koziol U."/>
            <person name="Lambert O."/>
            <person name="Liu K."/>
            <person name="Luo X."/>
            <person name="Luo Y."/>
            <person name="Macchiaroli N."/>
            <person name="Nichol S."/>
            <person name="Paps J."/>
            <person name="Parkinson J."/>
            <person name="Pouchkina-Stantcheva N."/>
            <person name="Riddiford N."/>
            <person name="Rosenzvit M."/>
            <person name="Salinas G."/>
            <person name="Wasmuth J.D."/>
            <person name="Zamanian M."/>
            <person name="Zheng Y."/>
            <person name="Cai X."/>
            <person name="Soberon X."/>
            <person name="Olson P.D."/>
            <person name="Laclette J.P."/>
            <person name="Brehm K."/>
            <person name="Berriman M."/>
            <person name="Garciarrubio A."/>
            <person name="Bobes R.J."/>
            <person name="Fragoso G."/>
            <person name="Sanchez-Flores A."/>
            <person name="Estrada K."/>
            <person name="Cevallos M.A."/>
            <person name="Morett E."/>
            <person name="Gonzalez V."/>
            <person name="Portillo T."/>
            <person name="Ochoa-Leyva A."/>
            <person name="Jose M.V."/>
            <person name="Sciutto E."/>
            <person name="Landa A."/>
            <person name="Jimenez L."/>
            <person name="Valdes V."/>
            <person name="Carrero J.C."/>
            <person name="Larralde C."/>
            <person name="Morales-Montor J."/>
            <person name="Limon-Lason J."/>
            <person name="Soberon X."/>
            <person name="Laclette J.P."/>
        </authorList>
    </citation>
    <scope>NUCLEOTIDE SEQUENCE [LARGE SCALE GENOMIC DNA]</scope>
</reference>
<sequence length="1992" mass="221753">MNGASSLQLFLLLLLFSMPSCLSTPGLFKFSQANAFIEIDTQPFSCSRDIQRLFSLSFDIYPNTNSSILFTGISGSFIPDNPSESASDNFNYPGTPGGPLALIIYTERPYFRLVVMRPTDHQVRLYLHHAFGYFDISWKDWHRVEVLFTRTGTVRTEINFKVDQKINRGALHTGDILWPDWAELKAKAVTETSKERRFYFNEAFLGFPPNGTMSRFATDTLMKYHDDIRSVIVGAGETDGYKESFATKFGPFHGAMKSFLIASECACGMIGAFGPRMTQIGSGIQIQSVCDVSAVPPLSANISGFCHSTVSGLPCGCVGTGTRPNCYCPLKSQCSALKPFGFKSTRVGLLQNDFKMPALSDEVNLSVNYEQEQSLKFLAEGPITYNHLDSCFANIFLCEKNISYKFWMFVDPAALTNGSFTVIKHASHWKSPWYMQISYKGPPKGVSDPEHVMKISAEIRAPPYFTWNIDGCNTGLRVTPGQWHQVTVHWDKKALTLLIDENLCCIASQRTLVIKATSDQRFGARSTPFVFIGDHRVQDFIFNGVDLLPTFFRYSQLADSHGELALTPINNQNDFYSVFRLDQSKRLASIRLPGVNVTVLYVNRKLVVESRQQECNVFQLPKSCAISDSCSVEVERRGPNITVLSQNLLLKTEADSKLCSVVRRQISQAGLMPDSQVLLFNRGRSELLRRHLIRTTHFPSLDCNFDHPQISSSHSPLYLVGMCKLTEVFPSIQVQFADGPSKSPLNGVLVTSSSQLVLHSLATNLESYCLRDLQLCQFGLTMSFWILPLPITKASKVWPVLRQSGPSGSQLTVDLVRTDGRYNLETIVRSLQTITAGRAASKLWRMKVRLTAADGLWTLVTISWSHVAGLSVRLNDTLVGAARKSYREVLSWPFPIEEGLWFGHRGKPDMEEGVIIDNFQFIPAELNYLAFVNQKIDVELSNQGLKLCRYNTCLDSSSCYPVHRNDTSLGEFCRCGHPLRVCKELPLIPKNSTISSPSSLLLQIQNSPASSSPSPKTTTTMRPASESPLAVPKPFSVANHASNEHTGIIELHALAPQSPTQRNKVSSMLRCNPPCQNGGKCVISITNGEFICDCSETAFWGGDCSREYVGWLTQDEGGLGIEPCPELFAIYGAVHSNSKQRFVFRTQILKGLDIAPDKRIRKSAIQPLLAEQMALLTVKSEFFTYRLVTTNCDLFLVTEGDATSSQSQLIPCAQNSRLKLNDGALHVVEVEHHDVFLRAKVDGVAVYPTKAMLRPCDSWLFFGLDPHTNNRTYEKKMIPDSKEARPSFDNVFLGSWPDGKEKFKGAIGGWVVDDEEMIMPITMELKDTPNTVYRLNRRFDLSNGDFYWIRLNSLTPVTVLVDGVVKKTPADSSNKVWFWAVGCIILGLLLLLFICWACLRIRGQREADRKVAWHRSYAPFKPMMTKSPSSTSQLSSNYSMHPLKGNEEALSTLINGSYTSPKLYRLKAYTTPYNDASALPMDNLWRARVLTLRPSIRLGSIASSWSPTATSTTSLCPYDESDDVEEIIVTPNGDSVITLATNHGISVKHWNTSDGSFHREILFQPKGQSDTRPFGIMSLHEKNGLLFADKENNAQLHPLNADLPSSTVQLPSTIWGMFPIGDLVLFVTASTAYATKDFFASLHFWSPTLKALVIQSRLRVKPSWQKKGYLPQDAKRLQPLLGPNQKNLLLCWLCSSSEDYSLSITVNLSAIHEELNINSKPLVTLDPHVSATLVRHPMNLHKTTFLTADIAVTGDTHGTLHIWDVQSGTTYRSVQSDPIPIDGPPLKNLAQYDFSHLTVAEEAGPITALAATEPKRTETGSFTWFCSGDDSGCVVVRRCMTTTNGASRNVATRIHAKFRPSFHTNLTYSEDSVTCARLLSRSQWRTNKPEAFLATGDLSGCIRVWLLPQCTQLAQLSASCESGLRDLVLTQSNPSTTLANQWLQVVGLVRREKCVGPSCEHGRVVIIHLSAREENGVPNAMHSPRIRIVHKA</sequence>
<evidence type="ECO:0000256" key="5">
    <source>
        <dbReference type="SAM" id="SignalP"/>
    </source>
</evidence>
<dbReference type="PROSITE" id="PS50026">
    <property type="entry name" value="EGF_3"/>
    <property type="match status" value="1"/>
</dbReference>
<feature type="region of interest" description="Disordered" evidence="3">
    <location>
        <begin position="1005"/>
        <end position="1028"/>
    </location>
</feature>
<feature type="transmembrane region" description="Helical" evidence="4">
    <location>
        <begin position="1376"/>
        <end position="1399"/>
    </location>
</feature>
<evidence type="ECO:0000313" key="8">
    <source>
        <dbReference type="Proteomes" id="UP000017246"/>
    </source>
</evidence>
<dbReference type="Gene3D" id="2.10.25.10">
    <property type="entry name" value="Laminin"/>
    <property type="match status" value="1"/>
</dbReference>
<dbReference type="STRING" id="6211.A0A068YKR7"/>
<keyword evidence="4" id="KW-0472">Membrane</keyword>
<organism evidence="7 8">
    <name type="scientific">Echinococcus multilocularis</name>
    <name type="common">Fox tapeworm</name>
    <dbReference type="NCBI Taxonomy" id="6211"/>
    <lineage>
        <taxon>Eukaryota</taxon>
        <taxon>Metazoa</taxon>
        <taxon>Spiralia</taxon>
        <taxon>Lophotrochozoa</taxon>
        <taxon>Platyhelminthes</taxon>
        <taxon>Cestoda</taxon>
        <taxon>Eucestoda</taxon>
        <taxon>Cyclophyllidea</taxon>
        <taxon>Taeniidae</taxon>
        <taxon>Echinococcus</taxon>
    </lineage>
</organism>
<accession>A0A068YKR7</accession>
<feature type="signal peptide" evidence="5">
    <location>
        <begin position="1"/>
        <end position="23"/>
    </location>
</feature>
<keyword evidence="1 2" id="KW-1015">Disulfide bond</keyword>
<evidence type="ECO:0000256" key="2">
    <source>
        <dbReference type="PROSITE-ProRule" id="PRU00076"/>
    </source>
</evidence>
<feature type="compositionally biased region" description="Low complexity" evidence="3">
    <location>
        <begin position="1005"/>
        <end position="1020"/>
    </location>
</feature>
<keyword evidence="8" id="KW-1185">Reference proteome</keyword>
<evidence type="ECO:0000313" key="7">
    <source>
        <dbReference type="EMBL" id="CDS42760.1"/>
    </source>
</evidence>
<dbReference type="SUPFAM" id="SSF49899">
    <property type="entry name" value="Concanavalin A-like lectins/glucanases"/>
    <property type="match status" value="1"/>
</dbReference>